<reference evidence="3 4" key="1">
    <citation type="journal article" date="2015" name="Genome Biol. Evol.">
        <title>Phylogenomic analyses indicate that early fungi evolved digesting cell walls of algal ancestors of land plants.</title>
        <authorList>
            <person name="Chang Y."/>
            <person name="Wang S."/>
            <person name="Sekimoto S."/>
            <person name="Aerts A.L."/>
            <person name="Choi C."/>
            <person name="Clum A."/>
            <person name="LaButti K.M."/>
            <person name="Lindquist E.A."/>
            <person name="Yee Ngan C."/>
            <person name="Ohm R.A."/>
            <person name="Salamov A.A."/>
            <person name="Grigoriev I.V."/>
            <person name="Spatafora J.W."/>
            <person name="Berbee M.L."/>
        </authorList>
    </citation>
    <scope>NUCLEOTIDE SEQUENCE [LARGE SCALE GENOMIC DNA]</scope>
    <source>
        <strain evidence="3 4">JEL478</strain>
    </source>
</reference>
<comment type="similarity">
    <text evidence="1">Belongs to the TCP11 family.</text>
</comment>
<sequence length="696" mass="78292">MLKASFPKLIKDLLAFASKLTETFRRLASHQSYSAAFSKDLFEFLAAYDAFYSKFDAWKRRDTDRVIDHLVAHWIDLERLWLSVKDQPHADDMWSEKIDRQQRDIQEKLRKLAGQAGLERLAEARRNAISRTPDDDAVMAESRSPSPSPHSGASSPRVPSTPIGSSSPTNLHTVDDMSSSPKTFPSSLERWAQQRKKDSVTNSRRSSPAPGTAGPSSRERAVPEIHPSEGQEVRDRATSSSPVPDVSSPRASARVNEEFNALFKGFGHGGMSNEALAHEVLLDPDFKLKPPKRTDLEERIHLMTRKAFFDQVRDDFNSKIFGHLLPLIKDIKEGLLSLVSEKGSIHREIDASLDLVLIQQQVSRNSADIKRYILFVIEKMLQLCAPIRDQEIRNLRDVLDADAVGAIEGVLSTLEHMKLDLANYRLTELRPYLAKEAVTYERNKFAFALNRVDVTLERTRQWLNSAAQSLQSVAASRNPEGIEVMPHTAIRFEDVFVEGLMTLVFSRTAVSRETVPETMLLDVERLFAFQNDAQAVTVIASLVMLCKNVVTELRTDETGVKILSKTISVLLDGGAEGVTTDHLGLQVVSSMRSFLQSKGKSLSQEQEGVLKQMVEKTLSYRDAVFNLIARRIQEKVRQQLQTGMFPRQTLVSSGLDCVAEELEKLSRKIYMLGKHNKEVFSPYYDEIIRESLGLLG</sequence>
<feature type="compositionally biased region" description="Polar residues" evidence="2">
    <location>
        <begin position="162"/>
        <end position="186"/>
    </location>
</feature>
<keyword evidence="4" id="KW-1185">Reference proteome</keyword>
<dbReference type="OMA" id="FHAWKTH"/>
<dbReference type="AlphaFoldDB" id="A0A139A5G5"/>
<dbReference type="Proteomes" id="UP000070544">
    <property type="component" value="Unassembled WGS sequence"/>
</dbReference>
<dbReference type="PANTHER" id="PTHR12832:SF11">
    <property type="entry name" value="LD23868P"/>
    <property type="match status" value="1"/>
</dbReference>
<feature type="compositionally biased region" description="Low complexity" evidence="2">
    <location>
        <begin position="206"/>
        <end position="216"/>
    </location>
</feature>
<feature type="compositionally biased region" description="Low complexity" evidence="2">
    <location>
        <begin position="142"/>
        <end position="156"/>
    </location>
</feature>
<dbReference type="OrthoDB" id="276323at2759"/>
<evidence type="ECO:0000256" key="2">
    <source>
        <dbReference type="SAM" id="MobiDB-lite"/>
    </source>
</evidence>
<evidence type="ECO:0000256" key="1">
    <source>
        <dbReference type="ARBA" id="ARBA00010954"/>
    </source>
</evidence>
<feature type="compositionally biased region" description="Basic and acidic residues" evidence="2">
    <location>
        <begin position="217"/>
        <end position="237"/>
    </location>
</feature>
<evidence type="ECO:0000313" key="3">
    <source>
        <dbReference type="EMBL" id="KXS12057.1"/>
    </source>
</evidence>
<dbReference type="InterPro" id="IPR008862">
    <property type="entry name" value="Tcp11"/>
</dbReference>
<proteinExistence type="inferred from homology"/>
<organism evidence="3 4">
    <name type="scientific">Gonapodya prolifera (strain JEL478)</name>
    <name type="common">Monoblepharis prolifera</name>
    <dbReference type="NCBI Taxonomy" id="1344416"/>
    <lineage>
        <taxon>Eukaryota</taxon>
        <taxon>Fungi</taxon>
        <taxon>Fungi incertae sedis</taxon>
        <taxon>Chytridiomycota</taxon>
        <taxon>Chytridiomycota incertae sedis</taxon>
        <taxon>Monoblepharidomycetes</taxon>
        <taxon>Monoblepharidales</taxon>
        <taxon>Gonapodyaceae</taxon>
        <taxon>Gonapodya</taxon>
    </lineage>
</organism>
<feature type="compositionally biased region" description="Low complexity" evidence="2">
    <location>
        <begin position="239"/>
        <end position="249"/>
    </location>
</feature>
<protein>
    <submittedName>
        <fullName evidence="3">Tcp11-domain-containing protein</fullName>
    </submittedName>
</protein>
<gene>
    <name evidence="3" type="ORF">M427DRAFT_413261</name>
</gene>
<feature type="region of interest" description="Disordered" evidence="2">
    <location>
        <begin position="126"/>
        <end position="252"/>
    </location>
</feature>
<dbReference type="PANTHER" id="PTHR12832">
    <property type="entry name" value="TESTIS-SPECIFIC PROTEIN PBS13 T-COMPLEX 11"/>
    <property type="match status" value="1"/>
</dbReference>
<evidence type="ECO:0000313" key="4">
    <source>
        <dbReference type="Proteomes" id="UP000070544"/>
    </source>
</evidence>
<name>A0A139A5G5_GONPJ</name>
<dbReference type="GO" id="GO:0010737">
    <property type="term" value="P:protein kinase A signaling"/>
    <property type="evidence" value="ECO:0007669"/>
    <property type="project" value="TreeGrafter"/>
</dbReference>
<accession>A0A139A5G5</accession>
<dbReference type="EMBL" id="KQ965792">
    <property type="protein sequence ID" value="KXS12057.1"/>
    <property type="molecule type" value="Genomic_DNA"/>
</dbReference>
<dbReference type="Pfam" id="PF05794">
    <property type="entry name" value="Tcp11"/>
    <property type="match status" value="1"/>
</dbReference>